<name>A0A817FDH5_LEPSM</name>
<dbReference type="AlphaFoldDB" id="A0A817FDH5"/>
<keyword evidence="2" id="KW-1185">Reference proteome</keyword>
<proteinExistence type="predicted"/>
<gene>
    <name evidence="1" type="ORF">LSAA_289</name>
</gene>
<evidence type="ECO:0000313" key="1">
    <source>
        <dbReference type="EMBL" id="CAF2746030.1"/>
    </source>
</evidence>
<dbReference type="EMBL" id="CAJNVT010000121">
    <property type="protein sequence ID" value="CAF2746030.1"/>
    <property type="molecule type" value="Genomic_DNA"/>
</dbReference>
<dbReference type="Proteomes" id="UP000675881">
    <property type="component" value="Unassembled WGS sequence"/>
</dbReference>
<accession>A0A817FDH5</accession>
<comment type="caution">
    <text evidence="1">The sequence shown here is derived from an EMBL/GenBank/DDBJ whole genome shotgun (WGS) entry which is preliminary data.</text>
</comment>
<reference evidence="1" key="1">
    <citation type="submission" date="2021-02" db="EMBL/GenBank/DDBJ databases">
        <authorList>
            <person name="Bekaert M."/>
        </authorList>
    </citation>
    <scope>NUCLEOTIDE SEQUENCE</scope>
    <source>
        <strain evidence="1">IoA-00</strain>
    </source>
</reference>
<sequence>MASLKDTIEGRHSLSPSIKPLIDQLVITKRINFLDSLHQDLVQDPSKLVYECDRGRLESATLKRAWLVEVRCFFMDSLLIFPDKDVKELLTLEGLEISQKRIADAIGFSFRTEKAEPGPVLARKDKLQLMYALWNTSSCRIRGRSSPDFTKPNEETYSETLCMNDDVNSITGLNIGSKLLMRIVNIDSIDDNLDENA</sequence>
<evidence type="ECO:0000313" key="2">
    <source>
        <dbReference type="Proteomes" id="UP000675881"/>
    </source>
</evidence>
<organism evidence="1 2">
    <name type="scientific">Lepeophtheirus salmonis</name>
    <name type="common">Salmon louse</name>
    <name type="synonym">Caligus salmonis</name>
    <dbReference type="NCBI Taxonomy" id="72036"/>
    <lineage>
        <taxon>Eukaryota</taxon>
        <taxon>Metazoa</taxon>
        <taxon>Ecdysozoa</taxon>
        <taxon>Arthropoda</taxon>
        <taxon>Crustacea</taxon>
        <taxon>Multicrustacea</taxon>
        <taxon>Hexanauplia</taxon>
        <taxon>Copepoda</taxon>
        <taxon>Siphonostomatoida</taxon>
        <taxon>Caligidae</taxon>
        <taxon>Lepeophtheirus</taxon>
    </lineage>
</organism>
<protein>
    <submittedName>
        <fullName evidence="1">(salmon louse) hypothetical protein</fullName>
    </submittedName>
</protein>